<dbReference type="InterPro" id="IPR053000">
    <property type="entry name" value="WSS1-like_metalloprotease"/>
</dbReference>
<dbReference type="InterPro" id="IPR013536">
    <property type="entry name" value="WLM_dom"/>
</dbReference>
<evidence type="ECO:0000259" key="7">
    <source>
        <dbReference type="PROSITE" id="PS51397"/>
    </source>
</evidence>
<keyword evidence="1" id="KW-0479">Metal-binding</keyword>
<dbReference type="Pfam" id="PF08325">
    <property type="entry name" value="WLM"/>
    <property type="match status" value="1"/>
</dbReference>
<dbReference type="AlphaFoldDB" id="A0A1Y2J2B5"/>
<organism evidence="8 9">
    <name type="scientific">Trametes coccinea (strain BRFM310)</name>
    <name type="common">Pycnoporus coccineus</name>
    <dbReference type="NCBI Taxonomy" id="1353009"/>
    <lineage>
        <taxon>Eukaryota</taxon>
        <taxon>Fungi</taxon>
        <taxon>Dikarya</taxon>
        <taxon>Basidiomycota</taxon>
        <taxon>Agaricomycotina</taxon>
        <taxon>Agaricomycetes</taxon>
        <taxon>Polyporales</taxon>
        <taxon>Polyporaceae</taxon>
        <taxon>Trametes</taxon>
    </lineage>
</organism>
<name>A0A1Y2J2B5_TRAC3</name>
<dbReference type="EMBL" id="KZ084090">
    <property type="protein sequence ID" value="OSD06601.1"/>
    <property type="molecule type" value="Genomic_DNA"/>
</dbReference>
<dbReference type="SMART" id="SM00547">
    <property type="entry name" value="ZnF_RBZ"/>
    <property type="match status" value="1"/>
</dbReference>
<feature type="domain" description="RanBP2-type" evidence="6">
    <location>
        <begin position="485"/>
        <end position="514"/>
    </location>
</feature>
<dbReference type="Proteomes" id="UP000193067">
    <property type="component" value="Unassembled WGS sequence"/>
</dbReference>
<dbReference type="PANTHER" id="PTHR46622">
    <property type="entry name" value="DNA-DEPENDENT METALLOPROTEASE WSS1"/>
    <property type="match status" value="1"/>
</dbReference>
<dbReference type="InterPro" id="IPR001876">
    <property type="entry name" value="Znf_RanBP2"/>
</dbReference>
<evidence type="ECO:0000256" key="1">
    <source>
        <dbReference type="ARBA" id="ARBA00022723"/>
    </source>
</evidence>
<evidence type="ECO:0000256" key="4">
    <source>
        <dbReference type="PROSITE-ProRule" id="PRU00322"/>
    </source>
</evidence>
<feature type="compositionally biased region" description="Low complexity" evidence="5">
    <location>
        <begin position="451"/>
        <end position="474"/>
    </location>
</feature>
<dbReference type="GO" id="GO:0005634">
    <property type="term" value="C:nucleus"/>
    <property type="evidence" value="ECO:0007669"/>
    <property type="project" value="TreeGrafter"/>
</dbReference>
<evidence type="ECO:0000256" key="5">
    <source>
        <dbReference type="SAM" id="MobiDB-lite"/>
    </source>
</evidence>
<feature type="compositionally biased region" description="Acidic residues" evidence="5">
    <location>
        <begin position="353"/>
        <end position="363"/>
    </location>
</feature>
<dbReference type="GO" id="GO:0006281">
    <property type="term" value="P:DNA repair"/>
    <property type="evidence" value="ECO:0007669"/>
    <property type="project" value="TreeGrafter"/>
</dbReference>
<feature type="region of interest" description="Disordered" evidence="5">
    <location>
        <begin position="435"/>
        <end position="474"/>
    </location>
</feature>
<evidence type="ECO:0000259" key="6">
    <source>
        <dbReference type="PROSITE" id="PS50199"/>
    </source>
</evidence>
<dbReference type="Gene3D" id="2.30.30.380">
    <property type="entry name" value="Zn-finger domain of Sec23/24"/>
    <property type="match status" value="1"/>
</dbReference>
<dbReference type="Gene3D" id="3.30.2010.10">
    <property type="entry name" value="Metalloproteases ('zincins'), catalytic domain"/>
    <property type="match status" value="1"/>
</dbReference>
<keyword evidence="2 4" id="KW-0863">Zinc-finger</keyword>
<dbReference type="PANTHER" id="PTHR46622:SF1">
    <property type="entry name" value="DNA-DEPENDENT METALLOPROTEASE WSS1"/>
    <property type="match status" value="1"/>
</dbReference>
<dbReference type="PROSITE" id="PS51397">
    <property type="entry name" value="WLM"/>
    <property type="match status" value="1"/>
</dbReference>
<feature type="region of interest" description="Disordered" evidence="5">
    <location>
        <begin position="172"/>
        <end position="227"/>
    </location>
</feature>
<reference evidence="8 9" key="1">
    <citation type="journal article" date="2015" name="Biotechnol. Biofuels">
        <title>Enhanced degradation of softwood versus hardwood by the white-rot fungus Pycnoporus coccineus.</title>
        <authorList>
            <person name="Couturier M."/>
            <person name="Navarro D."/>
            <person name="Chevret D."/>
            <person name="Henrissat B."/>
            <person name="Piumi F."/>
            <person name="Ruiz-Duenas F.J."/>
            <person name="Martinez A.T."/>
            <person name="Grigoriev I.V."/>
            <person name="Riley R."/>
            <person name="Lipzen A."/>
            <person name="Berrin J.G."/>
            <person name="Master E.R."/>
            <person name="Rosso M.N."/>
        </authorList>
    </citation>
    <scope>NUCLEOTIDE SEQUENCE [LARGE SCALE GENOMIC DNA]</scope>
    <source>
        <strain evidence="8 9">BRFM310</strain>
    </source>
</reference>
<keyword evidence="9" id="KW-1185">Reference proteome</keyword>
<feature type="domain" description="WLM" evidence="7">
    <location>
        <begin position="8"/>
        <end position="259"/>
    </location>
</feature>
<dbReference type="OrthoDB" id="447842at2759"/>
<dbReference type="GO" id="GO:0008270">
    <property type="term" value="F:zinc ion binding"/>
    <property type="evidence" value="ECO:0007669"/>
    <property type="project" value="UniProtKB-KW"/>
</dbReference>
<feature type="compositionally biased region" description="Acidic residues" evidence="5">
    <location>
        <begin position="274"/>
        <end position="283"/>
    </location>
</feature>
<keyword evidence="3" id="KW-0862">Zinc</keyword>
<dbReference type="STRING" id="1353009.A0A1Y2J2B5"/>
<dbReference type="SUPFAM" id="SSF90209">
    <property type="entry name" value="Ran binding protein zinc finger-like"/>
    <property type="match status" value="1"/>
</dbReference>
<evidence type="ECO:0000313" key="8">
    <source>
        <dbReference type="EMBL" id="OSD06601.1"/>
    </source>
</evidence>
<accession>A0A1Y2J2B5</accession>
<dbReference type="PROSITE" id="PS50199">
    <property type="entry name" value="ZF_RANBP2_2"/>
    <property type="match status" value="1"/>
</dbReference>
<gene>
    <name evidence="8" type="ORF">PYCCODRAFT_1404532</name>
</gene>
<evidence type="ECO:0000256" key="2">
    <source>
        <dbReference type="ARBA" id="ARBA00022771"/>
    </source>
</evidence>
<dbReference type="InterPro" id="IPR036443">
    <property type="entry name" value="Znf_RanBP2_sf"/>
</dbReference>
<feature type="region of interest" description="Disordered" evidence="5">
    <location>
        <begin position="260"/>
        <end position="307"/>
    </location>
</feature>
<protein>
    <submittedName>
        <fullName evidence="8">WLM-domain-containing protein</fullName>
    </submittedName>
</protein>
<evidence type="ECO:0000313" key="9">
    <source>
        <dbReference type="Proteomes" id="UP000193067"/>
    </source>
</evidence>
<feature type="region of interest" description="Disordered" evidence="5">
    <location>
        <begin position="322"/>
        <end position="419"/>
    </location>
</feature>
<sequence length="522" mass="56327">MVHVRLNEKEANPNPHINFITPLKADDAAAEEEARQLLRALAAQVRPIMKAEGFVVNSFEEYEYNRVFAGRNWNNGEVVELVLRDSRGGFLPTSWLLSTLCHELAHIKHMNHGPAFQALWAKLRNEVRELQRKGYYGDGYWSSGTRLADSARLGSQGLEAIELPEFMCGGAQSRARPTAFRRRRRQQAGPSNHTGAQTAKRRKAGSRVTAQGTFKGSGRALNEDLTDEDAKKAGAGFRKKAGSKRAREERALAAERRLRALQGIASDKPAEPTVESDSEDDGYVEGPPETDQERRNGLLTSIDKGELDDLRTSRQTYLSEFFLPPASTAGPSSELSEPGGRGRSKGKTKELDTIELTDDDEPASESPACDVQALPKGGAVASTHPPMDDARPTSRSTFSRQKGSEAPVQGDSTSGKGKLSYGALVQDEIQTRRREALGLTGGGRRLGGRISGSEGPQSIPSTVQGSSSESSVHLSPAAAPLGQVASSAWSCQVCTLVNEPRHLACSACATPRGESTWSGNPV</sequence>
<dbReference type="GO" id="GO:0008237">
    <property type="term" value="F:metallopeptidase activity"/>
    <property type="evidence" value="ECO:0007669"/>
    <property type="project" value="TreeGrafter"/>
</dbReference>
<proteinExistence type="predicted"/>
<evidence type="ECO:0000256" key="3">
    <source>
        <dbReference type="ARBA" id="ARBA00022833"/>
    </source>
</evidence>
<dbReference type="PROSITE" id="PS01358">
    <property type="entry name" value="ZF_RANBP2_1"/>
    <property type="match status" value="1"/>
</dbReference>